<dbReference type="SUPFAM" id="SSF53335">
    <property type="entry name" value="S-adenosyl-L-methionine-dependent methyltransferases"/>
    <property type="match status" value="1"/>
</dbReference>
<organism evidence="7 8">
    <name type="scientific">Amycolatopsis suaedae</name>
    <dbReference type="NCBI Taxonomy" id="2510978"/>
    <lineage>
        <taxon>Bacteria</taxon>
        <taxon>Bacillati</taxon>
        <taxon>Actinomycetota</taxon>
        <taxon>Actinomycetes</taxon>
        <taxon>Pseudonocardiales</taxon>
        <taxon>Pseudonocardiaceae</taxon>
        <taxon>Amycolatopsis</taxon>
    </lineage>
</organism>
<reference evidence="7 8" key="1">
    <citation type="submission" date="2019-02" db="EMBL/GenBank/DDBJ databases">
        <title>Draft genome sequence of Amycolatopsis sp. 8-3EHSu isolated from roots of Suaeda maritima.</title>
        <authorList>
            <person name="Duangmal K."/>
            <person name="Chantavorakit T."/>
        </authorList>
    </citation>
    <scope>NUCLEOTIDE SEQUENCE [LARGE SCALE GENOMIC DNA]</scope>
    <source>
        <strain evidence="7 8">8-3EHSu</strain>
    </source>
</reference>
<evidence type="ECO:0000313" key="8">
    <source>
        <dbReference type="Proteomes" id="UP000292003"/>
    </source>
</evidence>
<evidence type="ECO:0000256" key="4">
    <source>
        <dbReference type="ARBA" id="ARBA00022679"/>
    </source>
</evidence>
<keyword evidence="3 6" id="KW-0489">Methyltransferase</keyword>
<comment type="function">
    <text evidence="1 6">Exhibits S-adenosyl-L-methionine-dependent methyltransferase activity.</text>
</comment>
<dbReference type="NCBIfam" id="TIGR00027">
    <property type="entry name" value="mthyl_TIGR00027"/>
    <property type="match status" value="1"/>
</dbReference>
<dbReference type="OrthoDB" id="9806164at2"/>
<dbReference type="EC" id="2.1.1.-" evidence="6"/>
<dbReference type="RefSeq" id="WP_130478665.1">
    <property type="nucleotide sequence ID" value="NZ_SFCC01000016.1"/>
</dbReference>
<dbReference type="PANTHER" id="PTHR43619:SF2">
    <property type="entry name" value="S-ADENOSYL-L-METHIONINE-DEPENDENT METHYLTRANSFERASES SUPERFAMILY PROTEIN"/>
    <property type="match status" value="1"/>
</dbReference>
<keyword evidence="5 6" id="KW-0949">S-adenosyl-L-methionine</keyword>
<dbReference type="GO" id="GO:0008168">
    <property type="term" value="F:methyltransferase activity"/>
    <property type="evidence" value="ECO:0007669"/>
    <property type="project" value="UniProtKB-UniRule"/>
</dbReference>
<comment type="similarity">
    <text evidence="2 6">Belongs to the UPF0677 family.</text>
</comment>
<proteinExistence type="inferred from homology"/>
<accession>A0A4Q7J003</accession>
<sequence length="283" mass="30461">MSGEPDSTAVRTALWRALHTLVDDAPHVLEDRIGLEIAGVDQGWQTRPDMDPMRTRPNRASIVARARAVEDTLIASGACQYVVLGAGLDTFPQRHKGPVRVFEVDEPATQAWKRDRLVQLGLLDPERLHLVPVDFEAGESWLAKAVEAGLDTAEPAVVSMLGVTMYLTQEAISTSLRQAASLAAGSIMVFSYSRPIEMAPPEVRPILEGAAKGAAASGHPWLSLLTPDQATNMARDTGFTGVDVITSTDLHERYFAERHDGLSPVGGEDLVIATVGRHRVGSG</sequence>
<keyword evidence="8" id="KW-1185">Reference proteome</keyword>
<evidence type="ECO:0000256" key="3">
    <source>
        <dbReference type="ARBA" id="ARBA00022603"/>
    </source>
</evidence>
<evidence type="ECO:0000256" key="1">
    <source>
        <dbReference type="ARBA" id="ARBA00003907"/>
    </source>
</evidence>
<name>A0A4Q7J003_9PSEU</name>
<evidence type="ECO:0000256" key="6">
    <source>
        <dbReference type="RuleBase" id="RU362030"/>
    </source>
</evidence>
<evidence type="ECO:0000256" key="5">
    <source>
        <dbReference type="ARBA" id="ARBA00022691"/>
    </source>
</evidence>
<dbReference type="Pfam" id="PF04072">
    <property type="entry name" value="LCM"/>
    <property type="match status" value="1"/>
</dbReference>
<dbReference type="PANTHER" id="PTHR43619">
    <property type="entry name" value="S-ADENOSYL-L-METHIONINE-DEPENDENT METHYLTRANSFERASE YKTD-RELATED"/>
    <property type="match status" value="1"/>
</dbReference>
<dbReference type="AlphaFoldDB" id="A0A4Q7J003"/>
<comment type="caution">
    <text evidence="7">The sequence shown here is derived from an EMBL/GenBank/DDBJ whole genome shotgun (WGS) entry which is preliminary data.</text>
</comment>
<evidence type="ECO:0000256" key="2">
    <source>
        <dbReference type="ARBA" id="ARBA00008138"/>
    </source>
</evidence>
<keyword evidence="4 7" id="KW-0808">Transferase</keyword>
<protein>
    <recommendedName>
        <fullName evidence="6">S-adenosyl-L-methionine-dependent methyltransferase</fullName>
        <ecNumber evidence="6">2.1.1.-</ecNumber>
    </recommendedName>
</protein>
<gene>
    <name evidence="7" type="ORF">EWH70_28795</name>
</gene>
<dbReference type="EMBL" id="SFCC01000016">
    <property type="protein sequence ID" value="RZQ60660.1"/>
    <property type="molecule type" value="Genomic_DNA"/>
</dbReference>
<dbReference type="InterPro" id="IPR029063">
    <property type="entry name" value="SAM-dependent_MTases_sf"/>
</dbReference>
<dbReference type="InterPro" id="IPR007213">
    <property type="entry name" value="Ppm1/Ppm2/Tcmp"/>
</dbReference>
<dbReference type="InterPro" id="IPR011610">
    <property type="entry name" value="SAM_mthyl_Trfase_ML2640-like"/>
</dbReference>
<dbReference type="Proteomes" id="UP000292003">
    <property type="component" value="Unassembled WGS sequence"/>
</dbReference>
<dbReference type="GO" id="GO:0032259">
    <property type="term" value="P:methylation"/>
    <property type="evidence" value="ECO:0007669"/>
    <property type="project" value="UniProtKB-KW"/>
</dbReference>
<dbReference type="Gene3D" id="3.40.50.150">
    <property type="entry name" value="Vaccinia Virus protein VP39"/>
    <property type="match status" value="1"/>
</dbReference>
<evidence type="ECO:0000313" key="7">
    <source>
        <dbReference type="EMBL" id="RZQ60660.1"/>
    </source>
</evidence>